<protein>
    <submittedName>
        <fullName evidence="2">Uncharacterized protein</fullName>
    </submittedName>
</protein>
<accession>A0A384K5F7</accession>
<keyword evidence="3" id="KW-1185">Reference proteome</keyword>
<sequence>MDYQSIHGPGRSNFSSSSPR</sequence>
<reference evidence="2 3" key="2">
    <citation type="journal article" date="2012" name="Eukaryot. Cell">
        <title>Genome update of Botrytis cinerea strains B05.10 and T4.</title>
        <authorList>
            <person name="Staats M."/>
            <person name="van Kan J.A."/>
        </authorList>
    </citation>
    <scope>NUCLEOTIDE SEQUENCE [LARGE SCALE GENOMIC DNA]</scope>
    <source>
        <strain evidence="2 3">B05.10</strain>
    </source>
</reference>
<dbReference type="Proteomes" id="UP000001798">
    <property type="component" value="Chromosome 15"/>
</dbReference>
<dbReference type="AlphaFoldDB" id="A0A384K5F7"/>
<gene>
    <name evidence="2" type="ORF">BCIN_15g05250</name>
</gene>
<reference evidence="2 3" key="1">
    <citation type="journal article" date="2011" name="PLoS Genet.">
        <title>Genomic analysis of the necrotrophic fungal pathogens Sclerotinia sclerotiorum and Botrytis cinerea.</title>
        <authorList>
            <person name="Amselem J."/>
            <person name="Cuomo C.A."/>
            <person name="van Kan J.A."/>
            <person name="Viaud M."/>
            <person name="Benito E.P."/>
            <person name="Couloux A."/>
            <person name="Coutinho P.M."/>
            <person name="de Vries R.P."/>
            <person name="Dyer P.S."/>
            <person name="Fillinger S."/>
            <person name="Fournier E."/>
            <person name="Gout L."/>
            <person name="Hahn M."/>
            <person name="Kohn L."/>
            <person name="Lapalu N."/>
            <person name="Plummer K.M."/>
            <person name="Pradier J.M."/>
            <person name="Quevillon E."/>
            <person name="Sharon A."/>
            <person name="Simon A."/>
            <person name="ten Have A."/>
            <person name="Tudzynski B."/>
            <person name="Tudzynski P."/>
            <person name="Wincker P."/>
            <person name="Andrew M."/>
            <person name="Anthouard V."/>
            <person name="Beever R.E."/>
            <person name="Beffa R."/>
            <person name="Benoit I."/>
            <person name="Bouzid O."/>
            <person name="Brault B."/>
            <person name="Chen Z."/>
            <person name="Choquer M."/>
            <person name="Collemare J."/>
            <person name="Cotton P."/>
            <person name="Danchin E.G."/>
            <person name="Da Silva C."/>
            <person name="Gautier A."/>
            <person name="Giraud C."/>
            <person name="Giraud T."/>
            <person name="Gonzalez C."/>
            <person name="Grossetete S."/>
            <person name="Guldener U."/>
            <person name="Henrissat B."/>
            <person name="Howlett B.J."/>
            <person name="Kodira C."/>
            <person name="Kretschmer M."/>
            <person name="Lappartient A."/>
            <person name="Leroch M."/>
            <person name="Levis C."/>
            <person name="Mauceli E."/>
            <person name="Neuveglise C."/>
            <person name="Oeser B."/>
            <person name="Pearson M."/>
            <person name="Poulain J."/>
            <person name="Poussereau N."/>
            <person name="Quesneville H."/>
            <person name="Rascle C."/>
            <person name="Schumacher J."/>
            <person name="Segurens B."/>
            <person name="Sexton A."/>
            <person name="Silva E."/>
            <person name="Sirven C."/>
            <person name="Soanes D.M."/>
            <person name="Talbot N.J."/>
            <person name="Templeton M."/>
            <person name="Yandava C."/>
            <person name="Yarden O."/>
            <person name="Zeng Q."/>
            <person name="Rollins J.A."/>
            <person name="Lebrun M.H."/>
            <person name="Dickman M."/>
        </authorList>
    </citation>
    <scope>NUCLEOTIDE SEQUENCE [LARGE SCALE GENOMIC DNA]</scope>
    <source>
        <strain evidence="2 3">B05.10</strain>
    </source>
</reference>
<organism evidence="2 3">
    <name type="scientific">Botryotinia fuckeliana (strain B05.10)</name>
    <name type="common">Noble rot fungus</name>
    <name type="synonym">Botrytis cinerea</name>
    <dbReference type="NCBI Taxonomy" id="332648"/>
    <lineage>
        <taxon>Eukaryota</taxon>
        <taxon>Fungi</taxon>
        <taxon>Dikarya</taxon>
        <taxon>Ascomycota</taxon>
        <taxon>Pezizomycotina</taxon>
        <taxon>Leotiomycetes</taxon>
        <taxon>Helotiales</taxon>
        <taxon>Sclerotiniaceae</taxon>
        <taxon>Botrytis</taxon>
    </lineage>
</organism>
<feature type="region of interest" description="Disordered" evidence="1">
    <location>
        <begin position="1"/>
        <end position="20"/>
    </location>
</feature>
<evidence type="ECO:0000313" key="2">
    <source>
        <dbReference type="EMBL" id="ATZ58060.1"/>
    </source>
</evidence>
<dbReference type="EMBL" id="CP009819">
    <property type="protein sequence ID" value="ATZ58061.1"/>
    <property type="molecule type" value="Genomic_DNA"/>
</dbReference>
<proteinExistence type="predicted"/>
<name>A0A384K5F7_BOTFB</name>
<dbReference type="EMBL" id="CP009819">
    <property type="protein sequence ID" value="ATZ58060.1"/>
    <property type="molecule type" value="Genomic_DNA"/>
</dbReference>
<reference evidence="2 3" key="3">
    <citation type="journal article" date="2017" name="Mol. Plant Pathol.">
        <title>A gapless genome sequence of the fungus Botrytis cinerea.</title>
        <authorList>
            <person name="Van Kan J.A."/>
            <person name="Stassen J.H."/>
            <person name="Mosbach A."/>
            <person name="Van Der Lee T.A."/>
            <person name="Faino L."/>
            <person name="Farmer A.D."/>
            <person name="Papasotiriou D.G."/>
            <person name="Zhou S."/>
            <person name="Seidl M.F."/>
            <person name="Cottam E."/>
            <person name="Edel D."/>
            <person name="Hahn M."/>
            <person name="Schwartz D.C."/>
            <person name="Dietrich R.A."/>
            <person name="Widdison S."/>
            <person name="Scalliet G."/>
        </authorList>
    </citation>
    <scope>NUCLEOTIDE SEQUENCE [LARGE SCALE GENOMIC DNA]</scope>
    <source>
        <strain evidence="2 3">B05.10</strain>
    </source>
</reference>
<evidence type="ECO:0000256" key="1">
    <source>
        <dbReference type="SAM" id="MobiDB-lite"/>
    </source>
</evidence>
<evidence type="ECO:0000313" key="3">
    <source>
        <dbReference type="Proteomes" id="UP000001798"/>
    </source>
</evidence>
<reference evidence="2" key="4">
    <citation type="submission" date="2017-12" db="EMBL/GenBank/DDBJ databases">
        <authorList>
            <person name="van Kan J."/>
        </authorList>
    </citation>
    <scope>NUCLEOTIDE SEQUENCE</scope>
    <source>
        <strain evidence="2">B05.10</strain>
    </source>
</reference>
<dbReference type="VEuPathDB" id="FungiDB:Bcin15g05250"/>
<dbReference type="OrthoDB" id="5957327at2759"/>